<dbReference type="SUPFAM" id="SSF57756">
    <property type="entry name" value="Retrovirus zinc finger-like domains"/>
    <property type="match status" value="1"/>
</dbReference>
<accession>A0A9Q1IDA2</accession>
<feature type="region of interest" description="Disordered" evidence="2">
    <location>
        <begin position="360"/>
        <end position="398"/>
    </location>
</feature>
<organism evidence="4 5">
    <name type="scientific">Synaphobranchus kaupii</name>
    <name type="common">Kaup's arrowtooth eel</name>
    <dbReference type="NCBI Taxonomy" id="118154"/>
    <lineage>
        <taxon>Eukaryota</taxon>
        <taxon>Metazoa</taxon>
        <taxon>Chordata</taxon>
        <taxon>Craniata</taxon>
        <taxon>Vertebrata</taxon>
        <taxon>Euteleostomi</taxon>
        <taxon>Actinopterygii</taxon>
        <taxon>Neopterygii</taxon>
        <taxon>Teleostei</taxon>
        <taxon>Anguilliformes</taxon>
        <taxon>Synaphobranchidae</taxon>
        <taxon>Synaphobranchus</taxon>
    </lineage>
</organism>
<feature type="region of interest" description="Disordered" evidence="2">
    <location>
        <begin position="184"/>
        <end position="238"/>
    </location>
</feature>
<keyword evidence="1" id="KW-0479">Metal-binding</keyword>
<protein>
    <recommendedName>
        <fullName evidence="3">CCHC-type domain-containing protein</fullName>
    </recommendedName>
</protein>
<dbReference type="Pfam" id="PF00098">
    <property type="entry name" value="zf-CCHC"/>
    <property type="match status" value="1"/>
</dbReference>
<dbReference type="InterPro" id="IPR036875">
    <property type="entry name" value="Znf_CCHC_sf"/>
</dbReference>
<comment type="caution">
    <text evidence="4">The sequence shown here is derived from an EMBL/GenBank/DDBJ whole genome shotgun (WGS) entry which is preliminary data.</text>
</comment>
<dbReference type="AlphaFoldDB" id="A0A9Q1IDA2"/>
<dbReference type="Proteomes" id="UP001152622">
    <property type="component" value="Chromosome 20"/>
</dbReference>
<evidence type="ECO:0000259" key="3">
    <source>
        <dbReference type="PROSITE" id="PS50158"/>
    </source>
</evidence>
<proteinExistence type="predicted"/>
<feature type="compositionally biased region" description="Basic and acidic residues" evidence="2">
    <location>
        <begin position="69"/>
        <end position="84"/>
    </location>
</feature>
<dbReference type="Gene3D" id="4.10.60.10">
    <property type="entry name" value="Zinc finger, CCHC-type"/>
    <property type="match status" value="1"/>
</dbReference>
<dbReference type="PROSITE" id="PS50158">
    <property type="entry name" value="ZF_CCHC"/>
    <property type="match status" value="1"/>
</dbReference>
<feature type="region of interest" description="Disordered" evidence="2">
    <location>
        <begin position="99"/>
        <end position="131"/>
    </location>
</feature>
<evidence type="ECO:0000256" key="2">
    <source>
        <dbReference type="SAM" id="MobiDB-lite"/>
    </source>
</evidence>
<dbReference type="InterPro" id="IPR001878">
    <property type="entry name" value="Znf_CCHC"/>
</dbReference>
<keyword evidence="1" id="KW-0862">Zinc</keyword>
<name>A0A9Q1IDA2_SYNKA</name>
<evidence type="ECO:0000313" key="4">
    <source>
        <dbReference type="EMBL" id="KAJ8335401.1"/>
    </source>
</evidence>
<keyword evidence="1" id="KW-0863">Zinc-finger</keyword>
<evidence type="ECO:0000313" key="5">
    <source>
        <dbReference type="Proteomes" id="UP001152622"/>
    </source>
</evidence>
<dbReference type="EMBL" id="JAINUF010000020">
    <property type="protein sequence ID" value="KAJ8335401.1"/>
    <property type="molecule type" value="Genomic_DNA"/>
</dbReference>
<dbReference type="GO" id="GO:0003676">
    <property type="term" value="F:nucleic acid binding"/>
    <property type="evidence" value="ECO:0007669"/>
    <property type="project" value="InterPro"/>
</dbReference>
<feature type="region of interest" description="Disordered" evidence="2">
    <location>
        <begin position="22"/>
        <end position="86"/>
    </location>
</feature>
<feature type="compositionally biased region" description="Basic and acidic residues" evidence="2">
    <location>
        <begin position="360"/>
        <end position="372"/>
    </location>
</feature>
<sequence>MLMTVSSDRDVERVMSFGGEGIVAEQRATRPRTAPTPKTCHKCGETGHLAKVCKKSGPAPGRASSGQGEHPKEGEGQPEERPEDTQVPVVAKALDVPVGALEGGPCPEETPGSSLAPGPSEDPDPAAGGLAAPGQEVAVFPFMSGGGFLRAFKYVLKAVETPKVQKGIGGNDQSGFTECILKRRMRGVKPAQPGRPIAWRGPKREKTNSPPALDLEGKRKDPPGVKMEGTEGPPQNFSVGGTQILHAVLVQELWCRGTCCTSLSTPKEMGVGWRDIFSGIALGQGGPMLMWRQIRRKAPPRTAGHRRRVGRRSRTLKWRGKLATAAPVEAVTQRAEVMAIVRQEEAFGSWADQDLEAAERVKSPAGRRQHEEEGADLGSNSFEGEAGSTTKVVKRRRKKVQRKAEVSLELQSTSGSNLGLPPSGVVVRANHLTPLQEEGMEVAPPGGDFPEFHSCNCGCSS</sequence>
<evidence type="ECO:0000256" key="1">
    <source>
        <dbReference type="PROSITE-ProRule" id="PRU00047"/>
    </source>
</evidence>
<dbReference type="SMART" id="SM00343">
    <property type="entry name" value="ZnF_C2HC"/>
    <property type="match status" value="1"/>
</dbReference>
<feature type="domain" description="CCHC-type" evidence="3">
    <location>
        <begin position="40"/>
        <end position="55"/>
    </location>
</feature>
<reference evidence="4" key="1">
    <citation type="journal article" date="2023" name="Science">
        <title>Genome structures resolve the early diversification of teleost fishes.</title>
        <authorList>
            <person name="Parey E."/>
            <person name="Louis A."/>
            <person name="Montfort J."/>
            <person name="Bouchez O."/>
            <person name="Roques C."/>
            <person name="Iampietro C."/>
            <person name="Lluch J."/>
            <person name="Castinel A."/>
            <person name="Donnadieu C."/>
            <person name="Desvignes T."/>
            <person name="Floi Bucao C."/>
            <person name="Jouanno E."/>
            <person name="Wen M."/>
            <person name="Mejri S."/>
            <person name="Dirks R."/>
            <person name="Jansen H."/>
            <person name="Henkel C."/>
            <person name="Chen W.J."/>
            <person name="Zahm M."/>
            <person name="Cabau C."/>
            <person name="Klopp C."/>
            <person name="Thompson A.W."/>
            <person name="Robinson-Rechavi M."/>
            <person name="Braasch I."/>
            <person name="Lecointre G."/>
            <person name="Bobe J."/>
            <person name="Postlethwait J.H."/>
            <person name="Berthelot C."/>
            <person name="Roest Crollius H."/>
            <person name="Guiguen Y."/>
        </authorList>
    </citation>
    <scope>NUCLEOTIDE SEQUENCE</scope>
    <source>
        <strain evidence="4">WJC10195</strain>
    </source>
</reference>
<feature type="compositionally biased region" description="Polar residues" evidence="2">
    <location>
        <begin position="378"/>
        <end position="390"/>
    </location>
</feature>
<gene>
    <name evidence="4" type="ORF">SKAU_G00387430</name>
</gene>
<dbReference type="GO" id="GO:0008270">
    <property type="term" value="F:zinc ion binding"/>
    <property type="evidence" value="ECO:0007669"/>
    <property type="project" value="UniProtKB-KW"/>
</dbReference>
<keyword evidence="5" id="KW-1185">Reference proteome</keyword>